<feature type="region of interest" description="Disordered" evidence="1">
    <location>
        <begin position="88"/>
        <end position="108"/>
    </location>
</feature>
<accession>A0A6N2MMP0</accession>
<reference evidence="2" key="1">
    <citation type="submission" date="2019-03" db="EMBL/GenBank/DDBJ databases">
        <authorList>
            <person name="Mank J."/>
            <person name="Almeida P."/>
        </authorList>
    </citation>
    <scope>NUCLEOTIDE SEQUENCE</scope>
    <source>
        <strain evidence="2">78183</strain>
    </source>
</reference>
<organism evidence="2">
    <name type="scientific">Salix viminalis</name>
    <name type="common">Common osier</name>
    <name type="synonym">Basket willow</name>
    <dbReference type="NCBI Taxonomy" id="40686"/>
    <lineage>
        <taxon>Eukaryota</taxon>
        <taxon>Viridiplantae</taxon>
        <taxon>Streptophyta</taxon>
        <taxon>Embryophyta</taxon>
        <taxon>Tracheophyta</taxon>
        <taxon>Spermatophyta</taxon>
        <taxon>Magnoliopsida</taxon>
        <taxon>eudicotyledons</taxon>
        <taxon>Gunneridae</taxon>
        <taxon>Pentapetalae</taxon>
        <taxon>rosids</taxon>
        <taxon>fabids</taxon>
        <taxon>Malpighiales</taxon>
        <taxon>Salicaceae</taxon>
        <taxon>Saliceae</taxon>
        <taxon>Salix</taxon>
    </lineage>
</organism>
<sequence length="108" mass="11583">MQKQLTSKTEAMQKRIEALAHECICRRSCRVVMEFVITRGTFAPASEGERAKNMRAAIIPTGKNRIINGGGGSGGKINGSTSIDAAKTLDHSAGTKRIQPQAIKSRSV</sequence>
<evidence type="ECO:0000256" key="1">
    <source>
        <dbReference type="SAM" id="MobiDB-lite"/>
    </source>
</evidence>
<evidence type="ECO:0000313" key="2">
    <source>
        <dbReference type="EMBL" id="VFU49304.1"/>
    </source>
</evidence>
<name>A0A6N2MMP0_SALVM</name>
<protein>
    <submittedName>
        <fullName evidence="2">Uncharacterized protein</fullName>
    </submittedName>
</protein>
<dbReference type="AlphaFoldDB" id="A0A6N2MMP0"/>
<proteinExistence type="predicted"/>
<dbReference type="EMBL" id="CAADRP010001707">
    <property type="protein sequence ID" value="VFU49304.1"/>
    <property type="molecule type" value="Genomic_DNA"/>
</dbReference>
<feature type="region of interest" description="Disordered" evidence="1">
    <location>
        <begin position="63"/>
        <end position="82"/>
    </location>
</feature>
<gene>
    <name evidence="2" type="ORF">SVIM_LOCUS324811</name>
</gene>
<feature type="compositionally biased region" description="Gly residues" evidence="1">
    <location>
        <begin position="68"/>
        <end position="77"/>
    </location>
</feature>